<organism evidence="1 2">
    <name type="scientific">Lindgomyces ingoldianus</name>
    <dbReference type="NCBI Taxonomy" id="673940"/>
    <lineage>
        <taxon>Eukaryota</taxon>
        <taxon>Fungi</taxon>
        <taxon>Dikarya</taxon>
        <taxon>Ascomycota</taxon>
        <taxon>Pezizomycotina</taxon>
        <taxon>Dothideomycetes</taxon>
        <taxon>Pleosporomycetidae</taxon>
        <taxon>Pleosporales</taxon>
        <taxon>Lindgomycetaceae</taxon>
        <taxon>Lindgomyces</taxon>
    </lineage>
</organism>
<protein>
    <submittedName>
        <fullName evidence="1">Uncharacterized protein</fullName>
    </submittedName>
</protein>
<name>A0ACB6Q8V3_9PLEO</name>
<proteinExistence type="predicted"/>
<dbReference type="Proteomes" id="UP000799755">
    <property type="component" value="Unassembled WGS sequence"/>
</dbReference>
<reference evidence="1" key="1">
    <citation type="journal article" date="2020" name="Stud. Mycol.">
        <title>101 Dothideomycetes genomes: a test case for predicting lifestyles and emergence of pathogens.</title>
        <authorList>
            <person name="Haridas S."/>
            <person name="Albert R."/>
            <person name="Binder M."/>
            <person name="Bloem J."/>
            <person name="Labutti K."/>
            <person name="Salamov A."/>
            <person name="Andreopoulos B."/>
            <person name="Baker S."/>
            <person name="Barry K."/>
            <person name="Bills G."/>
            <person name="Bluhm B."/>
            <person name="Cannon C."/>
            <person name="Castanera R."/>
            <person name="Culley D."/>
            <person name="Daum C."/>
            <person name="Ezra D."/>
            <person name="Gonzalez J."/>
            <person name="Henrissat B."/>
            <person name="Kuo A."/>
            <person name="Liang C."/>
            <person name="Lipzen A."/>
            <person name="Lutzoni F."/>
            <person name="Magnuson J."/>
            <person name="Mondo S."/>
            <person name="Nolan M."/>
            <person name="Ohm R."/>
            <person name="Pangilinan J."/>
            <person name="Park H.-J."/>
            <person name="Ramirez L."/>
            <person name="Alfaro M."/>
            <person name="Sun H."/>
            <person name="Tritt A."/>
            <person name="Yoshinaga Y."/>
            <person name="Zwiers L.-H."/>
            <person name="Turgeon B."/>
            <person name="Goodwin S."/>
            <person name="Spatafora J."/>
            <person name="Crous P."/>
            <person name="Grigoriev I."/>
        </authorList>
    </citation>
    <scope>NUCLEOTIDE SEQUENCE</scope>
    <source>
        <strain evidence="1">ATCC 200398</strain>
    </source>
</reference>
<sequence length="469" mass="52674">MADSNYGTPLHYHYSMPNPPNPQPQDQETSAHPLFPPFAHYNSYVAYETSAFPHFPHPNHHGVQMSDPMQGHDMPFGYLNQSRVSHYQQFAQAAHHTGGYMLPSAGMFQNGPGQPPNANVFHGQQMQGSQHPDMSEAQPDLDMPPLIQPANGGMFFPSLAYPSHVPPPSMSSFSSFSGRRSDQMQPAPSTPPSGRFDGNNVPPTPQGRGSIRGVNSELLDPPRLLTSPNRRPSYERQSQHSLQVPSRPDRRPLPFASADSRRSDRSVSPRTSHRRSFDRYANDLHHTSSPSEVDQAASRARLAQRRRTQAPASRDIRRSHFVDGNTPTAGQMQELRDKLRHFLPSELPGDSSPTCDICQKDYSKKHVQPSEEEEVAIQLPCKHVFGEHCINTWFETCKTHKNKITCPMCRELLIKPMRFTSPAFAATLSPEALNFLRNTMDQGGFGREEHRLIEQLARVRELDGDFAHI</sequence>
<comment type="caution">
    <text evidence="1">The sequence shown here is derived from an EMBL/GenBank/DDBJ whole genome shotgun (WGS) entry which is preliminary data.</text>
</comment>
<evidence type="ECO:0000313" key="1">
    <source>
        <dbReference type="EMBL" id="KAF2462970.1"/>
    </source>
</evidence>
<accession>A0ACB6Q8V3</accession>
<keyword evidence="2" id="KW-1185">Reference proteome</keyword>
<gene>
    <name evidence="1" type="ORF">BDR25DRAFT_117514</name>
</gene>
<evidence type="ECO:0000313" key="2">
    <source>
        <dbReference type="Proteomes" id="UP000799755"/>
    </source>
</evidence>
<dbReference type="EMBL" id="MU003556">
    <property type="protein sequence ID" value="KAF2462970.1"/>
    <property type="molecule type" value="Genomic_DNA"/>
</dbReference>